<dbReference type="EMBL" id="VRMN01000007">
    <property type="protein sequence ID" value="KAA8493260.1"/>
    <property type="molecule type" value="Genomic_DNA"/>
</dbReference>
<protein>
    <recommendedName>
        <fullName evidence="3">ethanolamine kinase</fullName>
        <ecNumber evidence="3">2.7.1.82</ecNumber>
    </recommendedName>
</protein>
<dbReference type="OrthoDB" id="10267235at2759"/>
<dbReference type="SUPFAM" id="SSF56112">
    <property type="entry name" value="Protein kinase-like (PK-like)"/>
    <property type="match status" value="1"/>
</dbReference>
<comment type="caution">
    <text evidence="4">The sequence shown here is derived from an EMBL/GenBank/DDBJ whole genome shotgun (WGS) entry which is preliminary data.</text>
</comment>
<dbReference type="Pfam" id="PF01633">
    <property type="entry name" value="Choline_kinase"/>
    <property type="match status" value="1"/>
</dbReference>
<comment type="similarity">
    <text evidence="2">Belongs to the choline/ethanolamine kinase family.</text>
</comment>
<gene>
    <name evidence="4" type="ORF">FVE85_8705</name>
</gene>
<reference evidence="5" key="1">
    <citation type="journal article" date="2019" name="Nat. Commun.">
        <title>Expansion of phycobilisome linker gene families in mesophilic red algae.</title>
        <authorList>
            <person name="Lee J."/>
            <person name="Kim D."/>
            <person name="Bhattacharya D."/>
            <person name="Yoon H.S."/>
        </authorList>
    </citation>
    <scope>NUCLEOTIDE SEQUENCE [LARGE SCALE GENOMIC DNA]</scope>
    <source>
        <strain evidence="5">CCMP 1328</strain>
    </source>
</reference>
<dbReference type="Proteomes" id="UP000324585">
    <property type="component" value="Unassembled WGS sequence"/>
</dbReference>
<proteinExistence type="inferred from homology"/>
<evidence type="ECO:0000256" key="3">
    <source>
        <dbReference type="ARBA" id="ARBA00038874"/>
    </source>
</evidence>
<dbReference type="PANTHER" id="PTHR22603">
    <property type="entry name" value="CHOLINE/ETHANOALAMINE KINASE"/>
    <property type="match status" value="1"/>
</dbReference>
<evidence type="ECO:0000256" key="1">
    <source>
        <dbReference type="ARBA" id="ARBA00037883"/>
    </source>
</evidence>
<dbReference type="GO" id="GO:0006646">
    <property type="term" value="P:phosphatidylethanolamine biosynthetic process"/>
    <property type="evidence" value="ECO:0007669"/>
    <property type="project" value="TreeGrafter"/>
</dbReference>
<evidence type="ECO:0000313" key="4">
    <source>
        <dbReference type="EMBL" id="KAA8493260.1"/>
    </source>
</evidence>
<name>A0A5J4YQJ3_PORPP</name>
<evidence type="ECO:0000313" key="5">
    <source>
        <dbReference type="Proteomes" id="UP000324585"/>
    </source>
</evidence>
<dbReference type="PANTHER" id="PTHR22603:SF66">
    <property type="entry name" value="ETHANOLAMINE KINASE"/>
    <property type="match status" value="1"/>
</dbReference>
<keyword evidence="4" id="KW-0808">Transferase</keyword>
<accession>A0A5J4YQJ3</accession>
<dbReference type="Gene3D" id="3.30.200.20">
    <property type="entry name" value="Phosphorylase Kinase, domain 1"/>
    <property type="match status" value="1"/>
</dbReference>
<keyword evidence="5" id="KW-1185">Reference proteome</keyword>
<dbReference type="AlphaFoldDB" id="A0A5J4YQJ3"/>
<dbReference type="GO" id="GO:0004305">
    <property type="term" value="F:ethanolamine kinase activity"/>
    <property type="evidence" value="ECO:0007669"/>
    <property type="project" value="UniProtKB-EC"/>
</dbReference>
<evidence type="ECO:0000256" key="2">
    <source>
        <dbReference type="ARBA" id="ARBA00038211"/>
    </source>
</evidence>
<dbReference type="EC" id="2.7.1.82" evidence="3"/>
<comment type="pathway">
    <text evidence="1">Phospholipid metabolism; phosphatidylethanolamine biosynthesis; phosphatidylethanolamine from ethanolamine: step 1/3.</text>
</comment>
<organism evidence="4 5">
    <name type="scientific">Porphyridium purpureum</name>
    <name type="common">Red alga</name>
    <name type="synonym">Porphyridium cruentum</name>
    <dbReference type="NCBI Taxonomy" id="35688"/>
    <lineage>
        <taxon>Eukaryota</taxon>
        <taxon>Rhodophyta</taxon>
        <taxon>Bangiophyceae</taxon>
        <taxon>Porphyridiales</taxon>
        <taxon>Porphyridiaceae</taxon>
        <taxon>Porphyridium</taxon>
    </lineage>
</organism>
<dbReference type="GO" id="GO:0005737">
    <property type="term" value="C:cytoplasm"/>
    <property type="evidence" value="ECO:0007669"/>
    <property type="project" value="TreeGrafter"/>
</dbReference>
<dbReference type="InterPro" id="IPR011009">
    <property type="entry name" value="Kinase-like_dom_sf"/>
</dbReference>
<dbReference type="Gene3D" id="3.90.1200.10">
    <property type="match status" value="1"/>
</dbReference>
<dbReference type="OMA" id="NHKEGMV"/>
<dbReference type="CDD" id="cd05157">
    <property type="entry name" value="ETNK_euk"/>
    <property type="match status" value="1"/>
</dbReference>
<keyword evidence="4" id="KW-0418">Kinase</keyword>
<sequence length="355" mass="39100">MSAVGSSVPEEVGALVAQLGDEWACAADRATPLSGGISNTNYLVTRGGENDGRREEEDVVVVKLFGAGTSLFVDRARENEILSVLSSVGIAPKVLVSGEHGRVEAFLGGYRALVPAEMGDLRMIPLIARALAELHNVTDVPCHGSGRIGVGAESKPVSVLWPTLRKWLEMAVAVRTESDATWFRHEAVKELIDQLEVELSESSVHEHEFVADLDRTVLCHNDLLSGNIMCQSDSVKLIDYEYCGYNPAGFDVANHFSEYGGFEYDPASFYPSDEQQRAFIRAYMTSRKRSGGEAAVPWPRVHRRLHQYAVASSLWWGLWAVIQSSVSHIDFDYATYARLRLTTGINFHLDAIAKL</sequence>